<sequence>MHFAYPFFDLNKILFLSKNLKNIKKSKNTEKRESHRAKYTKI</sequence>
<dbReference type="EMBL" id="ACCL02000009">
    <property type="protein sequence ID" value="EET60840.1"/>
    <property type="molecule type" value="Genomic_DNA"/>
</dbReference>
<accession>C6LFA1</accession>
<evidence type="ECO:0000313" key="2">
    <source>
        <dbReference type="Proteomes" id="UP000005561"/>
    </source>
</evidence>
<evidence type="ECO:0000313" key="1">
    <source>
        <dbReference type="EMBL" id="EET60840.1"/>
    </source>
</evidence>
<protein>
    <submittedName>
        <fullName evidence="1">Uncharacterized protein</fullName>
    </submittedName>
</protein>
<organism evidence="1 2">
    <name type="scientific">Marvinbryantia formatexigens DSM 14469</name>
    <dbReference type="NCBI Taxonomy" id="478749"/>
    <lineage>
        <taxon>Bacteria</taxon>
        <taxon>Bacillati</taxon>
        <taxon>Bacillota</taxon>
        <taxon>Clostridia</taxon>
        <taxon>Lachnospirales</taxon>
        <taxon>Lachnospiraceae</taxon>
        <taxon>Marvinbryantia</taxon>
    </lineage>
</organism>
<reference evidence="1" key="1">
    <citation type="submission" date="2009-07" db="EMBL/GenBank/DDBJ databases">
        <authorList>
            <person name="Weinstock G."/>
            <person name="Sodergren E."/>
            <person name="Clifton S."/>
            <person name="Fulton L."/>
            <person name="Fulton B."/>
            <person name="Courtney L."/>
            <person name="Fronick C."/>
            <person name="Harrison M."/>
            <person name="Strong C."/>
            <person name="Farmer C."/>
            <person name="Delahaunty K."/>
            <person name="Markovic C."/>
            <person name="Hall O."/>
            <person name="Minx P."/>
            <person name="Tomlinson C."/>
            <person name="Mitreva M."/>
            <person name="Nelson J."/>
            <person name="Hou S."/>
            <person name="Wollam A."/>
            <person name="Pepin K.H."/>
            <person name="Johnson M."/>
            <person name="Bhonagiri V."/>
            <person name="Nash W.E."/>
            <person name="Warren W."/>
            <person name="Chinwalla A."/>
            <person name="Mardis E.R."/>
            <person name="Wilson R.K."/>
        </authorList>
    </citation>
    <scope>NUCLEOTIDE SEQUENCE [LARGE SCALE GENOMIC DNA]</scope>
    <source>
        <strain evidence="1">DSM 14469</strain>
    </source>
</reference>
<keyword evidence="2" id="KW-1185">Reference proteome</keyword>
<gene>
    <name evidence="1" type="ORF">BRYFOR_07303</name>
</gene>
<name>C6LFA1_9FIRM</name>
<dbReference type="AlphaFoldDB" id="C6LFA1"/>
<proteinExistence type="predicted"/>
<dbReference type="Proteomes" id="UP000005561">
    <property type="component" value="Unassembled WGS sequence"/>
</dbReference>
<comment type="caution">
    <text evidence="1">The sequence shown here is derived from an EMBL/GenBank/DDBJ whole genome shotgun (WGS) entry which is preliminary data.</text>
</comment>